<evidence type="ECO:0000313" key="2">
    <source>
        <dbReference type="EMBL" id="KAA2238078.1"/>
    </source>
</evidence>
<keyword evidence="3" id="KW-1185">Reference proteome</keyword>
<accession>A0A5B2VHK2</accession>
<dbReference type="OrthoDB" id="152369at2"/>
<evidence type="ECO:0000313" key="3">
    <source>
        <dbReference type="Proteomes" id="UP000323142"/>
    </source>
</evidence>
<gene>
    <name evidence="2" type="ORF">F0L46_07365</name>
</gene>
<reference evidence="2 3" key="2">
    <citation type="submission" date="2019-09" db="EMBL/GenBank/DDBJ databases">
        <authorList>
            <person name="Jin C."/>
        </authorList>
    </citation>
    <scope>NUCLEOTIDE SEQUENCE [LARGE SCALE GENOMIC DNA]</scope>
    <source>
        <strain evidence="2 3">BN140002</strain>
    </source>
</reference>
<feature type="transmembrane region" description="Helical" evidence="1">
    <location>
        <begin position="186"/>
        <end position="206"/>
    </location>
</feature>
<feature type="transmembrane region" description="Helical" evidence="1">
    <location>
        <begin position="6"/>
        <end position="25"/>
    </location>
</feature>
<dbReference type="EMBL" id="VUOA01000016">
    <property type="protein sequence ID" value="KAA2238078.1"/>
    <property type="molecule type" value="Genomic_DNA"/>
</dbReference>
<dbReference type="Pfam" id="PF12291">
    <property type="entry name" value="DUF3623"/>
    <property type="match status" value="1"/>
</dbReference>
<evidence type="ECO:0000256" key="1">
    <source>
        <dbReference type="SAM" id="Phobius"/>
    </source>
</evidence>
<keyword evidence="1" id="KW-1133">Transmembrane helix</keyword>
<sequence>MTTTVLPALFAVFLWWFGTGAILFLDGLSPRTFRWSLLGWTGLLGLGLAALHLSADDGSVTGAYLAFTGVILVWGWNELAFLTGWVTGPRKIPSPPGTAAWTRTRHAVAAILYHELALLGSGAAIAALTWSGTNRTGLLAFAVLWTMRLSAKVNIHLGVPNTGEGFLPDHLRYLASWFAVRPMNPVFPGAMVLALGAQVMLAWHALHPAASPGEAAGFALVAVLLALAILEHAFLVLPLPSAALWAWAKRDATVIPKPSRRSA</sequence>
<feature type="transmembrane region" description="Helical" evidence="1">
    <location>
        <begin position="218"/>
        <end position="237"/>
    </location>
</feature>
<dbReference type="Proteomes" id="UP000323142">
    <property type="component" value="Unassembled WGS sequence"/>
</dbReference>
<dbReference type="RefSeq" id="WP_149816409.1">
    <property type="nucleotide sequence ID" value="NZ_VUOA01000016.1"/>
</dbReference>
<feature type="transmembrane region" description="Helical" evidence="1">
    <location>
        <begin position="37"/>
        <end position="55"/>
    </location>
</feature>
<keyword evidence="1" id="KW-0472">Membrane</keyword>
<reference evidence="2 3" key="1">
    <citation type="submission" date="2019-09" db="EMBL/GenBank/DDBJ databases">
        <title>Salinarimonas rosea gen. nov., sp. nov., a new member of the a-2 subgroup of the Proteobacteria.</title>
        <authorList>
            <person name="Liu J."/>
        </authorList>
    </citation>
    <scope>NUCLEOTIDE SEQUENCE [LARGE SCALE GENOMIC DNA]</scope>
    <source>
        <strain evidence="2 3">BN140002</strain>
    </source>
</reference>
<proteinExistence type="predicted"/>
<name>A0A5B2VHK2_9HYPH</name>
<protein>
    <submittedName>
        <fullName evidence="2">DUF3623 domain-containing protein</fullName>
    </submittedName>
</protein>
<organism evidence="2 3">
    <name type="scientific">Salinarimonas soli</name>
    <dbReference type="NCBI Taxonomy" id="1638099"/>
    <lineage>
        <taxon>Bacteria</taxon>
        <taxon>Pseudomonadati</taxon>
        <taxon>Pseudomonadota</taxon>
        <taxon>Alphaproteobacteria</taxon>
        <taxon>Hyphomicrobiales</taxon>
        <taxon>Salinarimonadaceae</taxon>
        <taxon>Salinarimonas</taxon>
    </lineage>
</organism>
<dbReference type="NCBIfam" id="TIGR03055">
    <property type="entry name" value="photo_alph_chp2"/>
    <property type="match status" value="1"/>
</dbReference>
<dbReference type="InterPro" id="IPR017496">
    <property type="entry name" value="Photo_alph_chp2"/>
</dbReference>
<comment type="caution">
    <text evidence="2">The sequence shown here is derived from an EMBL/GenBank/DDBJ whole genome shotgun (WGS) entry which is preliminary data.</text>
</comment>
<feature type="transmembrane region" description="Helical" evidence="1">
    <location>
        <begin position="61"/>
        <end position="86"/>
    </location>
</feature>
<feature type="transmembrane region" description="Helical" evidence="1">
    <location>
        <begin position="107"/>
        <end position="130"/>
    </location>
</feature>
<keyword evidence="1" id="KW-0812">Transmembrane</keyword>
<dbReference type="AlphaFoldDB" id="A0A5B2VHK2"/>